<sequence length="168" mass="19632">MKTKLTKYFTLIALVLIILVGIFLFTQPSLEEIKNQIAENNSYFVETPLKMEYDSLCKVEDEKNIYFPGKDVKYAKLTKNDFWKKSEIIKGKGLAKLLKFLNDSTSYRWGELGTPEIHYYLTYFDQEDNCIGLTTIDLEGMAYSYPMIARMKWGMLKDMDLIDKLITE</sequence>
<feature type="transmembrane region" description="Helical" evidence="1">
    <location>
        <begin position="7"/>
        <end position="26"/>
    </location>
</feature>
<dbReference type="EMBL" id="JAEUGD010000025">
    <property type="protein sequence ID" value="MBL6446381.1"/>
    <property type="molecule type" value="Genomic_DNA"/>
</dbReference>
<organism evidence="2 3">
    <name type="scientific">Fulvivirga marina</name>
    <dbReference type="NCBI Taxonomy" id="2494733"/>
    <lineage>
        <taxon>Bacteria</taxon>
        <taxon>Pseudomonadati</taxon>
        <taxon>Bacteroidota</taxon>
        <taxon>Cytophagia</taxon>
        <taxon>Cytophagales</taxon>
        <taxon>Fulvivirgaceae</taxon>
        <taxon>Fulvivirga</taxon>
    </lineage>
</organism>
<keyword evidence="1" id="KW-1133">Transmembrane helix</keyword>
<dbReference type="AlphaFoldDB" id="A0A937G0R6"/>
<proteinExistence type="predicted"/>
<dbReference type="Proteomes" id="UP000614216">
    <property type="component" value="Unassembled WGS sequence"/>
</dbReference>
<name>A0A937G0R6_9BACT</name>
<evidence type="ECO:0000256" key="1">
    <source>
        <dbReference type="SAM" id="Phobius"/>
    </source>
</evidence>
<evidence type="ECO:0008006" key="4">
    <source>
        <dbReference type="Google" id="ProtNLM"/>
    </source>
</evidence>
<dbReference type="RefSeq" id="WP_202855928.1">
    <property type="nucleotide sequence ID" value="NZ_JAEUGD010000025.1"/>
</dbReference>
<keyword evidence="3" id="KW-1185">Reference proteome</keyword>
<comment type="caution">
    <text evidence="2">The sequence shown here is derived from an EMBL/GenBank/DDBJ whole genome shotgun (WGS) entry which is preliminary data.</text>
</comment>
<gene>
    <name evidence="2" type="ORF">JMN32_08685</name>
</gene>
<evidence type="ECO:0000313" key="2">
    <source>
        <dbReference type="EMBL" id="MBL6446381.1"/>
    </source>
</evidence>
<protein>
    <recommendedName>
        <fullName evidence="4">DUF4830 domain-containing protein</fullName>
    </recommendedName>
</protein>
<accession>A0A937G0R6</accession>
<keyword evidence="1" id="KW-0812">Transmembrane</keyword>
<keyword evidence="1" id="KW-0472">Membrane</keyword>
<reference evidence="2" key="1">
    <citation type="submission" date="2021-01" db="EMBL/GenBank/DDBJ databases">
        <title>Fulvivirga kasyanovii gen. nov., sp nov., a novel member of the phylum Bacteroidetes isolated from seawater in a mussel farm.</title>
        <authorList>
            <person name="Zhao L.-H."/>
            <person name="Wang Z.-J."/>
        </authorList>
    </citation>
    <scope>NUCLEOTIDE SEQUENCE</scope>
    <source>
        <strain evidence="2">29W222</strain>
    </source>
</reference>
<evidence type="ECO:0000313" key="3">
    <source>
        <dbReference type="Proteomes" id="UP000614216"/>
    </source>
</evidence>